<dbReference type="Pfam" id="PF02657">
    <property type="entry name" value="SufE"/>
    <property type="match status" value="1"/>
</dbReference>
<reference evidence="2 3" key="1">
    <citation type="submission" date="2016-10" db="EMBL/GenBank/DDBJ databases">
        <authorList>
            <person name="de Groot N.N."/>
        </authorList>
    </citation>
    <scope>NUCLEOTIDE SEQUENCE [LARGE SCALE GENOMIC DNA]</scope>
    <source>
        <strain evidence="2">1</strain>
    </source>
</reference>
<dbReference type="OrthoDB" id="9799320at2"/>
<dbReference type="InterPro" id="IPR003808">
    <property type="entry name" value="Fe-S_metab-assoc_dom"/>
</dbReference>
<evidence type="ECO:0000259" key="1">
    <source>
        <dbReference type="Pfam" id="PF02657"/>
    </source>
</evidence>
<dbReference type="Proteomes" id="UP000198729">
    <property type="component" value="Unassembled WGS sequence"/>
</dbReference>
<accession>A0A1G5SBC6</accession>
<organism evidence="2 3">
    <name type="scientific">Nitrosomonas mobilis</name>
    <dbReference type="NCBI Taxonomy" id="51642"/>
    <lineage>
        <taxon>Bacteria</taxon>
        <taxon>Pseudomonadati</taxon>
        <taxon>Pseudomonadota</taxon>
        <taxon>Betaproteobacteria</taxon>
        <taxon>Nitrosomonadales</taxon>
        <taxon>Nitrosomonadaceae</taxon>
        <taxon>Nitrosomonas</taxon>
    </lineage>
</organism>
<dbReference type="STRING" id="51642.NSMM_180023"/>
<proteinExistence type="predicted"/>
<evidence type="ECO:0000313" key="2">
    <source>
        <dbReference type="EMBL" id="SCZ84476.1"/>
    </source>
</evidence>
<dbReference type="RefSeq" id="WP_090283980.1">
    <property type="nucleotide sequence ID" value="NZ_FMWO01000023.1"/>
</dbReference>
<feature type="domain" description="Fe-S metabolism associated" evidence="1">
    <location>
        <begin position="2"/>
        <end position="61"/>
    </location>
</feature>
<gene>
    <name evidence="2" type="ORF">NSMM_180023</name>
</gene>
<protein>
    <submittedName>
        <fullName evidence="2">Cysteine desulfuration protein SufE</fullName>
    </submittedName>
</protein>
<dbReference type="AlphaFoldDB" id="A0A1G5SBC6"/>
<evidence type="ECO:0000313" key="3">
    <source>
        <dbReference type="Proteomes" id="UP000198729"/>
    </source>
</evidence>
<sequence>MSDAHIVRGLLGVVLSAFNGKTAQQVLDFGIEKYFSSLDLLQHLNPTRDNGLQAMVKFIRAFAETVV</sequence>
<dbReference type="EMBL" id="FMWO01000023">
    <property type="protein sequence ID" value="SCZ84476.1"/>
    <property type="molecule type" value="Genomic_DNA"/>
</dbReference>
<name>A0A1G5SBC6_9PROT</name>
<dbReference type="SUPFAM" id="SSF82649">
    <property type="entry name" value="SufE/NifU"/>
    <property type="match status" value="1"/>
</dbReference>
<keyword evidence="3" id="KW-1185">Reference proteome</keyword>
<dbReference type="Gene3D" id="3.90.1010.10">
    <property type="match status" value="1"/>
</dbReference>